<dbReference type="AlphaFoldDB" id="A0A8T0DGC8"/>
<name>A0A8T0DGC8_9TREM</name>
<keyword evidence="6" id="KW-0720">Serine protease</keyword>
<evidence type="ECO:0000313" key="16">
    <source>
        <dbReference type="Proteomes" id="UP000699462"/>
    </source>
</evidence>
<keyword evidence="3" id="KW-0645">Protease</keyword>
<dbReference type="Gene3D" id="3.40.50.1820">
    <property type="entry name" value="alpha/beta hydrolase"/>
    <property type="match status" value="1"/>
</dbReference>
<keyword evidence="16" id="KW-1185">Reference proteome</keyword>
<keyword evidence="7" id="KW-0735">Signal-anchor</keyword>
<keyword evidence="2" id="KW-0031">Aminopeptidase</keyword>
<evidence type="ECO:0000256" key="6">
    <source>
        <dbReference type="ARBA" id="ARBA00022825"/>
    </source>
</evidence>
<evidence type="ECO:0000259" key="14">
    <source>
        <dbReference type="Pfam" id="PF00930"/>
    </source>
</evidence>
<evidence type="ECO:0000256" key="9">
    <source>
        <dbReference type="ARBA" id="ARBA00023136"/>
    </source>
</evidence>
<keyword evidence="9 12" id="KW-0472">Membrane</keyword>
<dbReference type="FunFam" id="3.40.50.1820:FF:000003">
    <property type="entry name" value="Dipeptidyl peptidase 4"/>
    <property type="match status" value="1"/>
</dbReference>
<evidence type="ECO:0000256" key="2">
    <source>
        <dbReference type="ARBA" id="ARBA00022438"/>
    </source>
</evidence>
<reference evidence="15 16" key="1">
    <citation type="submission" date="2019-07" db="EMBL/GenBank/DDBJ databases">
        <title>Annotation for the trematode Paragonimus westermani.</title>
        <authorList>
            <person name="Choi Y.-J."/>
        </authorList>
    </citation>
    <scope>NUCLEOTIDE SEQUENCE [LARGE SCALE GENOMIC DNA]</scope>
    <source>
        <strain evidence="15">180907_Pwestermani</strain>
    </source>
</reference>
<dbReference type="Proteomes" id="UP000699462">
    <property type="component" value="Unassembled WGS sequence"/>
</dbReference>
<dbReference type="GO" id="GO:0008239">
    <property type="term" value="F:dipeptidyl-peptidase activity"/>
    <property type="evidence" value="ECO:0007669"/>
    <property type="project" value="TreeGrafter"/>
</dbReference>
<dbReference type="InterPro" id="IPR029058">
    <property type="entry name" value="AB_hydrolase_fold"/>
</dbReference>
<evidence type="ECO:0000256" key="7">
    <source>
        <dbReference type="ARBA" id="ARBA00022968"/>
    </source>
</evidence>
<dbReference type="SUPFAM" id="SSF82171">
    <property type="entry name" value="DPP6 N-terminal domain-like"/>
    <property type="match status" value="1"/>
</dbReference>
<dbReference type="Pfam" id="PF00326">
    <property type="entry name" value="Peptidase_S9"/>
    <property type="match status" value="1"/>
</dbReference>
<evidence type="ECO:0000256" key="10">
    <source>
        <dbReference type="ARBA" id="ARBA00023180"/>
    </source>
</evidence>
<protein>
    <recommendedName>
        <fullName evidence="17">Dipeptidyl-peptidase 4</fullName>
    </recommendedName>
</protein>
<proteinExistence type="predicted"/>
<evidence type="ECO:0000259" key="13">
    <source>
        <dbReference type="Pfam" id="PF00326"/>
    </source>
</evidence>
<feature type="transmembrane region" description="Helical" evidence="12">
    <location>
        <begin position="85"/>
        <end position="105"/>
    </location>
</feature>
<evidence type="ECO:0000256" key="1">
    <source>
        <dbReference type="ARBA" id="ARBA00004606"/>
    </source>
</evidence>
<feature type="domain" description="Peptidase S9 prolyl oligopeptidase catalytic" evidence="13">
    <location>
        <begin position="673"/>
        <end position="873"/>
    </location>
</feature>
<keyword evidence="8 12" id="KW-1133">Transmembrane helix</keyword>
<dbReference type="EMBL" id="JTDF01005747">
    <property type="protein sequence ID" value="KAF8566008.1"/>
    <property type="molecule type" value="Genomic_DNA"/>
</dbReference>
<keyword evidence="10" id="KW-0325">Glycoprotein</keyword>
<dbReference type="GO" id="GO:0006508">
    <property type="term" value="P:proteolysis"/>
    <property type="evidence" value="ECO:0007669"/>
    <property type="project" value="UniProtKB-KW"/>
</dbReference>
<dbReference type="GO" id="GO:0005886">
    <property type="term" value="C:plasma membrane"/>
    <property type="evidence" value="ECO:0007669"/>
    <property type="project" value="TreeGrafter"/>
</dbReference>
<evidence type="ECO:0000256" key="5">
    <source>
        <dbReference type="ARBA" id="ARBA00022801"/>
    </source>
</evidence>
<feature type="domain" description="Dipeptidylpeptidase IV N-terminal" evidence="14">
    <location>
        <begin position="185"/>
        <end position="568"/>
    </location>
</feature>
<evidence type="ECO:0008006" key="17">
    <source>
        <dbReference type="Google" id="ProtNLM"/>
    </source>
</evidence>
<dbReference type="PANTHER" id="PTHR11731:SF200">
    <property type="entry name" value="DIPEPTIDYL PEPTIDASE 10, ISOFORM B"/>
    <property type="match status" value="1"/>
</dbReference>
<dbReference type="OrthoDB" id="16520at2759"/>
<keyword evidence="5" id="KW-0378">Hydrolase</keyword>
<dbReference type="GO" id="GO:0012505">
    <property type="term" value="C:endomembrane system"/>
    <property type="evidence" value="ECO:0007669"/>
    <property type="project" value="UniProtKB-SubCell"/>
</dbReference>
<dbReference type="SUPFAM" id="SSF53474">
    <property type="entry name" value="alpha/beta-Hydrolases"/>
    <property type="match status" value="1"/>
</dbReference>
<evidence type="ECO:0000313" key="15">
    <source>
        <dbReference type="EMBL" id="KAF8566008.1"/>
    </source>
</evidence>
<dbReference type="InterPro" id="IPR002469">
    <property type="entry name" value="Peptidase_S9B_N"/>
</dbReference>
<gene>
    <name evidence="15" type="ORF">P879_00294</name>
</gene>
<dbReference type="Pfam" id="PF00930">
    <property type="entry name" value="DPPIV_N"/>
    <property type="match status" value="1"/>
</dbReference>
<evidence type="ECO:0000256" key="8">
    <source>
        <dbReference type="ARBA" id="ARBA00022989"/>
    </source>
</evidence>
<dbReference type="GO" id="GO:0004177">
    <property type="term" value="F:aminopeptidase activity"/>
    <property type="evidence" value="ECO:0007669"/>
    <property type="project" value="UniProtKB-KW"/>
</dbReference>
<dbReference type="PANTHER" id="PTHR11731">
    <property type="entry name" value="PROTEASE FAMILY S9B,C DIPEPTIDYL-PEPTIDASE IV-RELATED"/>
    <property type="match status" value="1"/>
</dbReference>
<organism evidence="15 16">
    <name type="scientific">Paragonimus westermani</name>
    <dbReference type="NCBI Taxonomy" id="34504"/>
    <lineage>
        <taxon>Eukaryota</taxon>
        <taxon>Metazoa</taxon>
        <taxon>Spiralia</taxon>
        <taxon>Lophotrochozoa</taxon>
        <taxon>Platyhelminthes</taxon>
        <taxon>Trematoda</taxon>
        <taxon>Digenea</taxon>
        <taxon>Plagiorchiida</taxon>
        <taxon>Troglotremata</taxon>
        <taxon>Troglotrematidae</taxon>
        <taxon>Paragonimus</taxon>
    </lineage>
</organism>
<dbReference type="InterPro" id="IPR050278">
    <property type="entry name" value="Serine_Prot_S9B/DPPIV"/>
</dbReference>
<comment type="subcellular location">
    <subcellularLocation>
        <location evidence="11">Endomembrane system</location>
        <topology evidence="11">Single-pass membrane protein</topology>
    </subcellularLocation>
    <subcellularLocation>
        <location evidence="1">Membrane</location>
        <topology evidence="1">Single-pass type II membrane protein</topology>
    </subcellularLocation>
</comment>
<comment type="caution">
    <text evidence="15">The sequence shown here is derived from an EMBL/GenBank/DDBJ whole genome shotgun (WGS) entry which is preliminary data.</text>
</comment>
<keyword evidence="4 12" id="KW-0812">Transmembrane</keyword>
<dbReference type="Gene3D" id="2.140.10.30">
    <property type="entry name" value="Dipeptidylpeptidase IV, N-terminal domain"/>
    <property type="match status" value="1"/>
</dbReference>
<dbReference type="InterPro" id="IPR001375">
    <property type="entry name" value="Peptidase_S9_cat"/>
</dbReference>
<accession>A0A8T0DGC8</accession>
<evidence type="ECO:0000256" key="4">
    <source>
        <dbReference type="ARBA" id="ARBA00022692"/>
    </source>
</evidence>
<evidence type="ECO:0000256" key="3">
    <source>
        <dbReference type="ARBA" id="ARBA00022670"/>
    </source>
</evidence>
<sequence length="888" mass="101867">MRDIYEKNDHLNNKTVDEDDSSLYSEASLSPSMAYRQAYARTTTEREQRPTTLIGGVGRRGAVVDVEAIMELLANNPQKRNWRGIVLALLVIVVISSIIITASILTTPREQADHLGWPYTFADLLNMHRWARMLSYRIQQDQLVYFSSDSDLIHIDLNTMEQRILLSHLIVSEKLRLSEIFTLAPDLSAVLLQYDSRPENRYGSLAKYDALLLSKTNSSLSEVEKRIEVGPNKDALEHPHLPFVQWSPVKNHLTFVYNGHVFIHLHPFDESLSTIVNVTQGMPDDDIQYGLCDWLYEEELLQTNVALWWNPTGTRLAFAAFDERNVSTNEIFRFDSDSGLHGSTVRQKYPKAGDPSDYGNPVVSIYIYSLETEERHLFRRPSAVPWDALLSFVRWFDDDHVIVAWTNRTQNEAWITVVSWSRNSSWIIYRTSVENGWVDMLKETSTEPLLHTASHSLFIVLAREYSEKAFRGIARLNVDLNGVDVRQTAKWLITPEFDIFDILHYKEPDEFLFLATGPDAKHSHLYWGTTSGELSCLTCDNPNCTFNRAKISQNGEHFVWECRGPDVPGAAVYSINRTMNKAGVREAESAHQITLMENTEFRQFWYSRAVPKVQFINLTLREDTRDQLVVEGKMLLPPQLNRSHITKYPLLLHTYAGPVKQMVTTRFTFDLVHFLAATIKMVILSVDGRGTGGRGRRFEHQLYKKLGVVEVEDQLDAVKAAVKAFRFINETQIGAYGWSYGGYTVGHLLGHPENHLIRCGVAVAPVTDFRLYDTAYTERFLGRISDDQDAYLQTQIAKNARNFRSKSLLLIHGTADDNVHLLHTVLLTKALLNHNVDVDMMIYPDDNHNILMRSYREHFYRKMITFLVDCFNRTSSRYTLDARVRGDL</sequence>
<evidence type="ECO:0000256" key="12">
    <source>
        <dbReference type="SAM" id="Phobius"/>
    </source>
</evidence>
<dbReference type="GO" id="GO:0008236">
    <property type="term" value="F:serine-type peptidase activity"/>
    <property type="evidence" value="ECO:0007669"/>
    <property type="project" value="UniProtKB-KW"/>
</dbReference>
<evidence type="ECO:0000256" key="11">
    <source>
        <dbReference type="ARBA" id="ARBA00037847"/>
    </source>
</evidence>